<dbReference type="Proteomes" id="UP000595332">
    <property type="component" value="Chromosome"/>
</dbReference>
<protein>
    <recommendedName>
        <fullName evidence="5">Hemerythrin-like domain-containing protein</fullName>
    </recommendedName>
</protein>
<keyword evidence="3" id="KW-0479">Metal-binding</keyword>
<proteinExistence type="inferred from homology"/>
<dbReference type="PANTHER" id="PTHR37164">
    <property type="entry name" value="BACTERIOHEMERYTHRIN"/>
    <property type="match status" value="1"/>
</dbReference>
<dbReference type="InterPro" id="IPR012312">
    <property type="entry name" value="Hemerythrin-like"/>
</dbReference>
<dbReference type="AlphaFoldDB" id="A0A7R6PA44"/>
<keyword evidence="2" id="KW-0561">Oxygen transport</keyword>
<evidence type="ECO:0000256" key="1">
    <source>
        <dbReference type="ARBA" id="ARBA00010587"/>
    </source>
</evidence>
<accession>A0A7R6PA44</accession>
<dbReference type="InterPro" id="IPR050669">
    <property type="entry name" value="Hemerythrin"/>
</dbReference>
<dbReference type="GO" id="GO:0005344">
    <property type="term" value="F:oxygen carrier activity"/>
    <property type="evidence" value="ECO:0007669"/>
    <property type="project" value="UniProtKB-KW"/>
</dbReference>
<evidence type="ECO:0000256" key="2">
    <source>
        <dbReference type="ARBA" id="ARBA00022621"/>
    </source>
</evidence>
<dbReference type="PROSITE" id="PS00550">
    <property type="entry name" value="HEMERYTHRINS"/>
    <property type="match status" value="1"/>
</dbReference>
<dbReference type="PANTHER" id="PTHR37164:SF1">
    <property type="entry name" value="BACTERIOHEMERYTHRIN"/>
    <property type="match status" value="1"/>
</dbReference>
<organism evidence="6 7">
    <name type="scientific">Neptunomonas japonica JAMM 1380</name>
    <dbReference type="NCBI Taxonomy" id="1441457"/>
    <lineage>
        <taxon>Bacteria</taxon>
        <taxon>Pseudomonadati</taxon>
        <taxon>Pseudomonadota</taxon>
        <taxon>Gammaproteobacteria</taxon>
        <taxon>Oceanospirillales</taxon>
        <taxon>Oceanospirillaceae</taxon>
        <taxon>Neptunomonas</taxon>
    </lineage>
</organism>
<dbReference type="NCBIfam" id="TIGR02481">
    <property type="entry name" value="hemeryth_dom"/>
    <property type="match status" value="1"/>
</dbReference>
<evidence type="ECO:0000313" key="7">
    <source>
        <dbReference type="Proteomes" id="UP000595332"/>
    </source>
</evidence>
<keyword evidence="2" id="KW-0813">Transport</keyword>
<sequence>MPLLDLSAVPHVALSFMNDDHATATELANQLHAEIALAQDTNNTAKITELLTELYQHNVEHFAREELQMVDAAFPPYDCHKGEHERVLAQMQDVLSTWQKEHDLSQLSHYLSDVMIPWFIQHINTMDTVTAMFISRQQR</sequence>
<evidence type="ECO:0000256" key="4">
    <source>
        <dbReference type="ARBA" id="ARBA00023004"/>
    </source>
</evidence>
<keyword evidence="7" id="KW-1185">Reference proteome</keyword>
<dbReference type="InterPro" id="IPR012827">
    <property type="entry name" value="Hemerythrin_metal-bd"/>
</dbReference>
<comment type="similarity">
    <text evidence="1">Belongs to the hemerythrin family.</text>
</comment>
<feature type="domain" description="Hemerythrin-like" evidence="5">
    <location>
        <begin position="14"/>
        <end position="128"/>
    </location>
</feature>
<dbReference type="Pfam" id="PF01814">
    <property type="entry name" value="Hemerythrin"/>
    <property type="match status" value="1"/>
</dbReference>
<dbReference type="KEGG" id="njp:NEJAP_2100"/>
<evidence type="ECO:0000259" key="5">
    <source>
        <dbReference type="Pfam" id="PF01814"/>
    </source>
</evidence>
<dbReference type="Gene3D" id="1.20.120.50">
    <property type="entry name" value="Hemerythrin-like"/>
    <property type="match status" value="1"/>
</dbReference>
<dbReference type="EMBL" id="AP014546">
    <property type="protein sequence ID" value="BBB30048.1"/>
    <property type="molecule type" value="Genomic_DNA"/>
</dbReference>
<dbReference type="GO" id="GO:0046872">
    <property type="term" value="F:metal ion binding"/>
    <property type="evidence" value="ECO:0007669"/>
    <property type="project" value="UniProtKB-KW"/>
</dbReference>
<gene>
    <name evidence="6" type="ORF">NEJAP_2100</name>
</gene>
<keyword evidence="4" id="KW-0408">Iron</keyword>
<dbReference type="SUPFAM" id="SSF47188">
    <property type="entry name" value="Hemerythrin-like"/>
    <property type="match status" value="1"/>
</dbReference>
<name>A0A7R6PA44_9GAMM</name>
<dbReference type="RefSeq" id="WP_201347264.1">
    <property type="nucleotide sequence ID" value="NZ_AP014546.1"/>
</dbReference>
<dbReference type="InterPro" id="IPR035938">
    <property type="entry name" value="Hemerythrin-like_sf"/>
</dbReference>
<dbReference type="CDD" id="cd12107">
    <property type="entry name" value="Hemerythrin"/>
    <property type="match status" value="1"/>
</dbReference>
<dbReference type="InterPro" id="IPR016131">
    <property type="entry name" value="Haemerythrin_Fe_BS"/>
</dbReference>
<evidence type="ECO:0000256" key="3">
    <source>
        <dbReference type="ARBA" id="ARBA00022723"/>
    </source>
</evidence>
<reference evidence="6 7" key="1">
    <citation type="journal article" date="2008" name="Int. J. Syst. Evol. Microbiol.">
        <title>Neptunomonas japonica sp. nov., an Osedax japonicus symbiont-like bacterium isolated from sediment adjacent to sperm whale carcasses off Kagoshima, Japan.</title>
        <authorList>
            <person name="Miyazaki M."/>
            <person name="Nogi Y."/>
            <person name="Fujiwara Y."/>
            <person name="Kawato M."/>
            <person name="Kubokawa K."/>
            <person name="Horikoshi K."/>
        </authorList>
    </citation>
    <scope>NUCLEOTIDE SEQUENCE [LARGE SCALE GENOMIC DNA]</scope>
    <source>
        <strain evidence="6 7">JAMM 1380</strain>
    </source>
</reference>
<evidence type="ECO:0000313" key="6">
    <source>
        <dbReference type="EMBL" id="BBB30048.1"/>
    </source>
</evidence>